<dbReference type="InterPro" id="IPR029787">
    <property type="entry name" value="Nucleotide_cyclase"/>
</dbReference>
<dbReference type="SMART" id="SM00091">
    <property type="entry name" value="PAS"/>
    <property type="match status" value="1"/>
</dbReference>
<feature type="domain" description="GGDEF" evidence="2">
    <location>
        <begin position="189"/>
        <end position="320"/>
    </location>
</feature>
<dbReference type="SUPFAM" id="SSF141868">
    <property type="entry name" value="EAL domain-like"/>
    <property type="match status" value="1"/>
</dbReference>
<dbReference type="EMBL" id="JACHBK010000002">
    <property type="protein sequence ID" value="MBB5534124.1"/>
    <property type="molecule type" value="Genomic_DNA"/>
</dbReference>
<dbReference type="Gene3D" id="3.30.70.270">
    <property type="match status" value="1"/>
</dbReference>
<accession>A0A7W8X6M1</accession>
<comment type="caution">
    <text evidence="3">The sequence shown here is derived from an EMBL/GenBank/DDBJ whole genome shotgun (WGS) entry which is preliminary data.</text>
</comment>
<dbReference type="NCBIfam" id="TIGR00254">
    <property type="entry name" value="GGDEF"/>
    <property type="match status" value="1"/>
</dbReference>
<gene>
    <name evidence="3" type="ORF">GGD55_000795</name>
</gene>
<dbReference type="Pfam" id="PF00563">
    <property type="entry name" value="EAL"/>
    <property type="match status" value="1"/>
</dbReference>
<name>A0A7W8X6M1_9HYPH</name>
<evidence type="ECO:0000313" key="3">
    <source>
        <dbReference type="EMBL" id="MBB5534124.1"/>
    </source>
</evidence>
<feature type="domain" description="EAL" evidence="1">
    <location>
        <begin position="329"/>
        <end position="580"/>
    </location>
</feature>
<protein>
    <submittedName>
        <fullName evidence="3">Diguanylate cyclase (GGDEF)-like protein</fullName>
    </submittedName>
</protein>
<dbReference type="InterPro" id="IPR000014">
    <property type="entry name" value="PAS"/>
</dbReference>
<dbReference type="SUPFAM" id="SSF55785">
    <property type="entry name" value="PYP-like sensor domain (PAS domain)"/>
    <property type="match status" value="1"/>
</dbReference>
<dbReference type="InterPro" id="IPR000160">
    <property type="entry name" value="GGDEF_dom"/>
</dbReference>
<evidence type="ECO:0000313" key="4">
    <source>
        <dbReference type="Proteomes" id="UP000585507"/>
    </source>
</evidence>
<dbReference type="Pfam" id="PF08447">
    <property type="entry name" value="PAS_3"/>
    <property type="match status" value="1"/>
</dbReference>
<keyword evidence="4" id="KW-1185">Reference proteome</keyword>
<dbReference type="Gene3D" id="2.10.70.100">
    <property type="match status" value="1"/>
</dbReference>
<dbReference type="Proteomes" id="UP000585507">
    <property type="component" value="Unassembled WGS sequence"/>
</dbReference>
<proteinExistence type="predicted"/>
<dbReference type="InterPro" id="IPR035965">
    <property type="entry name" value="PAS-like_dom_sf"/>
</dbReference>
<evidence type="ECO:0000259" key="1">
    <source>
        <dbReference type="PROSITE" id="PS50883"/>
    </source>
</evidence>
<dbReference type="InterPro" id="IPR013655">
    <property type="entry name" value="PAS_fold_3"/>
</dbReference>
<dbReference type="CDD" id="cd00130">
    <property type="entry name" value="PAS"/>
    <property type="match status" value="1"/>
</dbReference>
<dbReference type="CDD" id="cd01949">
    <property type="entry name" value="GGDEF"/>
    <property type="match status" value="1"/>
</dbReference>
<dbReference type="PROSITE" id="PS50887">
    <property type="entry name" value="GGDEF"/>
    <property type="match status" value="1"/>
</dbReference>
<sequence>MKAARSEQEFQNILRRLELALDASRIGVWEHDTQKDEVVWDRQMHRLYGTGKTSKRVKAALWAKAVHPDDREQAEADFNFAIKGKGGYASEYRIVLPDGKIRYLRSRAHCFEQDGNITFIGVEWDVTADVMLNRELQRQKAIAEKRAVALEASARRIEYTAEHDYLTGLPNRSFFDRRLAELAEDAGLEKLAILHIGLDRFKQINDTAGHSVGDDVLKSAASRIVAALPTNAFVARIGGDEFAALIANFNSIEDLKTVAERLAQQLKQSIWHNDEVLRAGASIGLASASGKHVASLLTEADIALHRAKKLGRGRVELFSAQLKAQLNNERRVAKQFARGLEKGEFVPFYQAQVDARTRRIVGLEALARWRHPKRGLLLPGEFISVAGGLGMLDDLDAAILKAALKDRRAWMRQGVRVPRIAVNVSAARLSDPLLIDELQQMDVEPETLSFELLETIFLDDSEEGVLSNVAALKQMGIDIEIDDFGSGHASIIGLTKVRPRRLKIDRRLVFPITTSREQKRLLRSIVDIAKALDIEVVAEGVETQEHAKLSTRLGCDVLQGYAIAYPVSGPDMLAQLLKTQNTELAVQL</sequence>
<dbReference type="SMART" id="SM00052">
    <property type="entry name" value="EAL"/>
    <property type="match status" value="1"/>
</dbReference>
<dbReference type="InterPro" id="IPR035919">
    <property type="entry name" value="EAL_sf"/>
</dbReference>
<dbReference type="RefSeq" id="WP_018323792.1">
    <property type="nucleotide sequence ID" value="NZ_JACHBK010000002.1"/>
</dbReference>
<dbReference type="SUPFAM" id="SSF55073">
    <property type="entry name" value="Nucleotide cyclase"/>
    <property type="match status" value="1"/>
</dbReference>
<dbReference type="PROSITE" id="PS50883">
    <property type="entry name" value="EAL"/>
    <property type="match status" value="1"/>
</dbReference>
<dbReference type="PANTHER" id="PTHR44757:SF2">
    <property type="entry name" value="BIOFILM ARCHITECTURE MAINTENANCE PROTEIN MBAA"/>
    <property type="match status" value="1"/>
</dbReference>
<dbReference type="PANTHER" id="PTHR44757">
    <property type="entry name" value="DIGUANYLATE CYCLASE DGCP"/>
    <property type="match status" value="1"/>
</dbReference>
<dbReference type="Pfam" id="PF00990">
    <property type="entry name" value="GGDEF"/>
    <property type="match status" value="1"/>
</dbReference>
<dbReference type="InterPro" id="IPR052155">
    <property type="entry name" value="Biofilm_reg_signaling"/>
</dbReference>
<dbReference type="Gene3D" id="3.20.20.450">
    <property type="entry name" value="EAL domain"/>
    <property type="match status" value="1"/>
</dbReference>
<dbReference type="AlphaFoldDB" id="A0A7W8X6M1"/>
<dbReference type="InterPro" id="IPR001633">
    <property type="entry name" value="EAL_dom"/>
</dbReference>
<reference evidence="3 4" key="1">
    <citation type="submission" date="2020-08" db="EMBL/GenBank/DDBJ databases">
        <title>Genomic Encyclopedia of Type Strains, Phase IV (KMG-V): Genome sequencing to study the core and pangenomes of soil and plant-associated prokaryotes.</title>
        <authorList>
            <person name="Whitman W."/>
        </authorList>
    </citation>
    <scope>NUCLEOTIDE SEQUENCE [LARGE SCALE GENOMIC DNA]</scope>
    <source>
        <strain evidence="3 4">SEMIA 4084</strain>
    </source>
</reference>
<dbReference type="InterPro" id="IPR043128">
    <property type="entry name" value="Rev_trsase/Diguanyl_cyclase"/>
</dbReference>
<dbReference type="Gene3D" id="3.30.450.20">
    <property type="entry name" value="PAS domain"/>
    <property type="match status" value="1"/>
</dbReference>
<dbReference type="CDD" id="cd01948">
    <property type="entry name" value="EAL"/>
    <property type="match status" value="1"/>
</dbReference>
<dbReference type="SMART" id="SM00267">
    <property type="entry name" value="GGDEF"/>
    <property type="match status" value="1"/>
</dbReference>
<organism evidence="3 4">
    <name type="scientific">Rhizobium giardinii</name>
    <dbReference type="NCBI Taxonomy" id="56731"/>
    <lineage>
        <taxon>Bacteria</taxon>
        <taxon>Pseudomonadati</taxon>
        <taxon>Pseudomonadota</taxon>
        <taxon>Alphaproteobacteria</taxon>
        <taxon>Hyphomicrobiales</taxon>
        <taxon>Rhizobiaceae</taxon>
        <taxon>Rhizobium/Agrobacterium group</taxon>
        <taxon>Rhizobium</taxon>
    </lineage>
</organism>
<evidence type="ECO:0000259" key="2">
    <source>
        <dbReference type="PROSITE" id="PS50887"/>
    </source>
</evidence>